<accession>A0ACB6ZNJ2</accession>
<organism evidence="1 2">
    <name type="scientific">Thelephora ganbajun</name>
    <name type="common">Ganba fungus</name>
    <dbReference type="NCBI Taxonomy" id="370292"/>
    <lineage>
        <taxon>Eukaryota</taxon>
        <taxon>Fungi</taxon>
        <taxon>Dikarya</taxon>
        <taxon>Basidiomycota</taxon>
        <taxon>Agaricomycotina</taxon>
        <taxon>Agaricomycetes</taxon>
        <taxon>Thelephorales</taxon>
        <taxon>Thelephoraceae</taxon>
        <taxon>Thelephora</taxon>
    </lineage>
</organism>
<evidence type="ECO:0000313" key="1">
    <source>
        <dbReference type="EMBL" id="KAF9651082.1"/>
    </source>
</evidence>
<reference evidence="1" key="1">
    <citation type="submission" date="2019-10" db="EMBL/GenBank/DDBJ databases">
        <authorList>
            <consortium name="DOE Joint Genome Institute"/>
            <person name="Kuo A."/>
            <person name="Miyauchi S."/>
            <person name="Kiss E."/>
            <person name="Drula E."/>
            <person name="Kohler A."/>
            <person name="Sanchez-Garcia M."/>
            <person name="Andreopoulos B."/>
            <person name="Barry K.W."/>
            <person name="Bonito G."/>
            <person name="Buee M."/>
            <person name="Carver A."/>
            <person name="Chen C."/>
            <person name="Cichocki N."/>
            <person name="Clum A."/>
            <person name="Culley D."/>
            <person name="Crous P.W."/>
            <person name="Fauchery L."/>
            <person name="Girlanda M."/>
            <person name="Hayes R."/>
            <person name="Keri Z."/>
            <person name="Labutti K."/>
            <person name="Lipzen A."/>
            <person name="Lombard V."/>
            <person name="Magnuson J."/>
            <person name="Maillard F."/>
            <person name="Morin E."/>
            <person name="Murat C."/>
            <person name="Nolan M."/>
            <person name="Ohm R."/>
            <person name="Pangilinan J."/>
            <person name="Pereira M."/>
            <person name="Perotto S."/>
            <person name="Peter M."/>
            <person name="Riley R."/>
            <person name="Sitrit Y."/>
            <person name="Stielow B."/>
            <person name="Szollosi G."/>
            <person name="Zifcakova L."/>
            <person name="Stursova M."/>
            <person name="Spatafora J.W."/>
            <person name="Tedersoo L."/>
            <person name="Vaario L.-M."/>
            <person name="Yamada A."/>
            <person name="Yan M."/>
            <person name="Wang P."/>
            <person name="Xu J."/>
            <person name="Bruns T."/>
            <person name="Baldrian P."/>
            <person name="Vilgalys R."/>
            <person name="Henrissat B."/>
            <person name="Grigoriev I.V."/>
            <person name="Hibbett D."/>
            <person name="Nagy L.G."/>
            <person name="Martin F.M."/>
        </authorList>
    </citation>
    <scope>NUCLEOTIDE SEQUENCE</scope>
    <source>
        <strain evidence="1">P2</strain>
    </source>
</reference>
<comment type="caution">
    <text evidence="1">The sequence shown here is derived from an EMBL/GenBank/DDBJ whole genome shotgun (WGS) entry which is preliminary data.</text>
</comment>
<evidence type="ECO:0000313" key="2">
    <source>
        <dbReference type="Proteomes" id="UP000886501"/>
    </source>
</evidence>
<dbReference type="Proteomes" id="UP000886501">
    <property type="component" value="Unassembled WGS sequence"/>
</dbReference>
<name>A0ACB6ZNJ2_THEGA</name>
<proteinExistence type="predicted"/>
<dbReference type="EMBL" id="MU117978">
    <property type="protein sequence ID" value="KAF9651082.1"/>
    <property type="molecule type" value="Genomic_DNA"/>
</dbReference>
<reference evidence="1" key="2">
    <citation type="journal article" date="2020" name="Nat. Commun.">
        <title>Large-scale genome sequencing of mycorrhizal fungi provides insights into the early evolution of symbiotic traits.</title>
        <authorList>
            <person name="Miyauchi S."/>
            <person name="Kiss E."/>
            <person name="Kuo A."/>
            <person name="Drula E."/>
            <person name="Kohler A."/>
            <person name="Sanchez-Garcia M."/>
            <person name="Morin E."/>
            <person name="Andreopoulos B."/>
            <person name="Barry K.W."/>
            <person name="Bonito G."/>
            <person name="Buee M."/>
            <person name="Carver A."/>
            <person name="Chen C."/>
            <person name="Cichocki N."/>
            <person name="Clum A."/>
            <person name="Culley D."/>
            <person name="Crous P.W."/>
            <person name="Fauchery L."/>
            <person name="Girlanda M."/>
            <person name="Hayes R.D."/>
            <person name="Keri Z."/>
            <person name="LaButti K."/>
            <person name="Lipzen A."/>
            <person name="Lombard V."/>
            <person name="Magnuson J."/>
            <person name="Maillard F."/>
            <person name="Murat C."/>
            <person name="Nolan M."/>
            <person name="Ohm R.A."/>
            <person name="Pangilinan J."/>
            <person name="Pereira M.F."/>
            <person name="Perotto S."/>
            <person name="Peter M."/>
            <person name="Pfister S."/>
            <person name="Riley R."/>
            <person name="Sitrit Y."/>
            <person name="Stielow J.B."/>
            <person name="Szollosi G."/>
            <person name="Zifcakova L."/>
            <person name="Stursova M."/>
            <person name="Spatafora J.W."/>
            <person name="Tedersoo L."/>
            <person name="Vaario L.M."/>
            <person name="Yamada A."/>
            <person name="Yan M."/>
            <person name="Wang P."/>
            <person name="Xu J."/>
            <person name="Bruns T."/>
            <person name="Baldrian P."/>
            <person name="Vilgalys R."/>
            <person name="Dunand C."/>
            <person name="Henrissat B."/>
            <person name="Grigoriev I.V."/>
            <person name="Hibbett D."/>
            <person name="Nagy L.G."/>
            <person name="Martin F.M."/>
        </authorList>
    </citation>
    <scope>NUCLEOTIDE SEQUENCE</scope>
    <source>
        <strain evidence="1">P2</strain>
    </source>
</reference>
<keyword evidence="2" id="KW-1185">Reference proteome</keyword>
<gene>
    <name evidence="1" type="ORF">BDM02DRAFT_3184800</name>
</gene>
<protein>
    <submittedName>
        <fullName evidence="1">Cysteine proteinase</fullName>
    </submittedName>
</protein>
<sequence length="655" mass="71679">MLAAPLHLAPSFSPLQSGEEIQLKPAKDLDAFNALLPPPIEFVEGSSTGPMFDEAIYTPINASPRSKSETLPPQSPSLGKNVAVLSPSLKKGHTSNKAVAGPSDQKSLYTGPIDTTWPAGSGVGRGFNNIGNTCFLNSALQCLLHTAPLVRILLAHQKETCRIRNNFCMICALRQTMADTRAKSPSTPPYLITTKLQLIAKHMRRGRQEDSHEFLRYAIDALQKSCLHGCPPKLDPKLAETTWVHQIFGGRLRSRVTCGECGYNSDTLDRVLDLSIDIFGVGSVRDALRKFVAVDHLKGANKYKCEKCKKPVLAEKRFTIHDAPTVLTIHLKRFSPMGRKIGHQIRYDERLPLHPYMSDGTFGPSYSLYGVISHAGGGPNSGHYYAHVKDGLGNWYEMNDESVVRIGGPPLSLKNAYVLFYVRDKGQALESAILSATRDPLKGGLVAGMKKRKLPHEADEDTGVRTSPISSRPTTPAKFIGPLLPSPDIPSPSKKRKLNDSQDPQAEALRKKIEIVTGGTKETGKEKQAKEVPAPTSALQSLLQYADEDDEDEGVAPSREEIEGVKEKLPVPLVASTISTSSFYGGEGSTNATPFKNKSNLQQQPGSSKRDQSEGARVFKNKKPFSGNPYSRINNNLRRGPVTQRYGGRKKKMII</sequence>